<gene>
    <name evidence="1" type="primary">casB</name>
    <name evidence="1" type="ORF">IAI60_20275</name>
</gene>
<dbReference type="InterPro" id="IPR013382">
    <property type="entry name" value="CRISPR-assoc_prot_Cse2"/>
</dbReference>
<dbReference type="Pfam" id="PF09485">
    <property type="entry name" value="CRISPR_Cse2"/>
    <property type="match status" value="1"/>
</dbReference>
<dbReference type="EMBL" id="JACTNF010000035">
    <property type="protein sequence ID" value="MBO1076950.1"/>
    <property type="molecule type" value="Genomic_DNA"/>
</dbReference>
<protein>
    <submittedName>
        <fullName evidence="1">Type I-E CRISPR-associated protein Cse2/CasB</fullName>
    </submittedName>
</protein>
<reference evidence="1 2" key="1">
    <citation type="submission" date="2020-09" db="EMBL/GenBank/DDBJ databases">
        <title>Roseomonas.</title>
        <authorList>
            <person name="Zhu W."/>
        </authorList>
    </citation>
    <scope>NUCLEOTIDE SEQUENCE [LARGE SCALE GENOMIC DNA]</scope>
    <source>
        <strain evidence="1 2">1311</strain>
    </source>
</reference>
<accession>A0ABS3KHM9</accession>
<proteinExistence type="predicted"/>
<name>A0ABS3KHM9_9PROT</name>
<dbReference type="Proteomes" id="UP001518990">
    <property type="component" value="Unassembled WGS sequence"/>
</dbReference>
<organism evidence="1 2">
    <name type="scientific">Roseomonas marmotae</name>
    <dbReference type="NCBI Taxonomy" id="2768161"/>
    <lineage>
        <taxon>Bacteria</taxon>
        <taxon>Pseudomonadati</taxon>
        <taxon>Pseudomonadota</taxon>
        <taxon>Alphaproteobacteria</taxon>
        <taxon>Acetobacterales</taxon>
        <taxon>Roseomonadaceae</taxon>
        <taxon>Roseomonas</taxon>
    </lineage>
</organism>
<sequence length="183" mass="20219">MSRQQPHVAAAWWRDLQGIVPGKPERKPADRAALAQLRHCATITEAMQHRAAIELFRRCGATHAAQLPEIALTAATLAHVRTDAPDITIASGIGPEAPDKPETALLKPVRFRRLLEAESPDERLTAFRRLVALAGGRLNVTDLADALLHWTEGTKRRWIYDYWKAGRPLDTLQAAPKTEDSAA</sequence>
<keyword evidence="2" id="KW-1185">Reference proteome</keyword>
<dbReference type="InterPro" id="IPR038287">
    <property type="entry name" value="Cse2_sf"/>
</dbReference>
<comment type="caution">
    <text evidence="1">The sequence shown here is derived from an EMBL/GenBank/DDBJ whole genome shotgun (WGS) entry which is preliminary data.</text>
</comment>
<evidence type="ECO:0000313" key="2">
    <source>
        <dbReference type="Proteomes" id="UP001518990"/>
    </source>
</evidence>
<dbReference type="RefSeq" id="WP_207450554.1">
    <property type="nucleotide sequence ID" value="NZ_CP061096.1"/>
</dbReference>
<dbReference type="CDD" id="cd09731">
    <property type="entry name" value="Cse2_I-E"/>
    <property type="match status" value="1"/>
</dbReference>
<dbReference type="NCBIfam" id="TIGR02548">
    <property type="entry name" value="casB_cse2"/>
    <property type="match status" value="1"/>
</dbReference>
<dbReference type="Gene3D" id="1.10.520.40">
    <property type="entry name" value="CRISPR-associated protein Cse2"/>
    <property type="match status" value="1"/>
</dbReference>
<evidence type="ECO:0000313" key="1">
    <source>
        <dbReference type="EMBL" id="MBO1076950.1"/>
    </source>
</evidence>